<proteinExistence type="predicted"/>
<dbReference type="InterPro" id="IPR027843">
    <property type="entry name" value="DUF4440"/>
</dbReference>
<feature type="domain" description="DUF4440" evidence="1">
    <location>
        <begin position="7"/>
        <end position="114"/>
    </location>
</feature>
<dbReference type="Gene3D" id="3.10.450.50">
    <property type="match status" value="1"/>
</dbReference>
<dbReference type="InterPro" id="IPR032710">
    <property type="entry name" value="NTF2-like_dom_sf"/>
</dbReference>
<sequence>MKNLDLLSTREDWYAAFFAGDTEFMAEVEADSFCVVHANGVQSKWEQLHGISRAVEADLWFPDSAYKQDAQLSLHNHGDFSVVSGLSHTWIDDTEHSKVFFSELWRQNTQGWQLMHLHFTPATETTTAV</sequence>
<evidence type="ECO:0000313" key="2">
    <source>
        <dbReference type="EMBL" id="MDR7377662.1"/>
    </source>
</evidence>
<gene>
    <name evidence="2" type="ORF">J2X19_002341</name>
</gene>
<dbReference type="SUPFAM" id="SSF54427">
    <property type="entry name" value="NTF2-like"/>
    <property type="match status" value="1"/>
</dbReference>
<comment type="caution">
    <text evidence="2">The sequence shown here is derived from an EMBL/GenBank/DDBJ whole genome shotgun (WGS) entry which is preliminary data.</text>
</comment>
<name>A0ABU2C8J3_9BURK</name>
<dbReference type="RefSeq" id="WP_310373272.1">
    <property type="nucleotide sequence ID" value="NZ_JAVDXT010000002.1"/>
</dbReference>
<evidence type="ECO:0000259" key="1">
    <source>
        <dbReference type="Pfam" id="PF14534"/>
    </source>
</evidence>
<dbReference type="EMBL" id="JAVDXT010000002">
    <property type="protein sequence ID" value="MDR7377662.1"/>
    <property type="molecule type" value="Genomic_DNA"/>
</dbReference>
<dbReference type="Pfam" id="PF14534">
    <property type="entry name" value="DUF4440"/>
    <property type="match status" value="1"/>
</dbReference>
<accession>A0ABU2C8J3</accession>
<organism evidence="2 3">
    <name type="scientific">Rhodoferax ferrireducens</name>
    <dbReference type="NCBI Taxonomy" id="192843"/>
    <lineage>
        <taxon>Bacteria</taxon>
        <taxon>Pseudomonadati</taxon>
        <taxon>Pseudomonadota</taxon>
        <taxon>Betaproteobacteria</taxon>
        <taxon>Burkholderiales</taxon>
        <taxon>Comamonadaceae</taxon>
        <taxon>Rhodoferax</taxon>
    </lineage>
</organism>
<reference evidence="2 3" key="1">
    <citation type="submission" date="2023-07" db="EMBL/GenBank/DDBJ databases">
        <title>Sorghum-associated microbial communities from plants grown in Nebraska, USA.</title>
        <authorList>
            <person name="Schachtman D."/>
        </authorList>
    </citation>
    <scope>NUCLEOTIDE SEQUENCE [LARGE SCALE GENOMIC DNA]</scope>
    <source>
        <strain evidence="2 3">BE313</strain>
    </source>
</reference>
<protein>
    <submittedName>
        <fullName evidence="2">Ketosteroid isomerase-like protein</fullName>
    </submittedName>
</protein>
<dbReference type="Proteomes" id="UP001180487">
    <property type="component" value="Unassembled WGS sequence"/>
</dbReference>
<keyword evidence="3" id="KW-1185">Reference proteome</keyword>
<evidence type="ECO:0000313" key="3">
    <source>
        <dbReference type="Proteomes" id="UP001180487"/>
    </source>
</evidence>